<keyword evidence="3" id="KW-1185">Reference proteome</keyword>
<sequence>MPPRRSAATAPRAGSGSAARSSGAGSGGRSIPSLPAALLSGYKRLPEIEAGLIAAADTGAGSAAGPASPPGRTAAMAAMAAVAAGAFRRLAEAAAALSAAAASGPAGPSGGAGPSSAAGSAAVAAASTDVTAVLQVLCAQLNSYQCAITERVQGLSASVESPVMPPGLAAEVAAARATVKEEFSRELAESGVLEHTARALLLVQARGSLQRCGRALLPDTDTSPRLAEQRRESWRLAGWAVIVAADYVEPEWRRRLWGLVTEPLLAVWPEGRLDLDALPPAAPPEVAAALAGGLLPQLSRFISPARADAATSLGLGSATTELFAACCEGRGSGAHGANGFTLFLAPLLAPEPPGMSGGVRKDGAEKEAAARQAAALLRDLGRALRGRGGTGQREEAGKGALHPAASAAAPKSPAQRLERMAAYASGLWGLPLGA</sequence>
<comment type="caution">
    <text evidence="2">The sequence shown here is derived from an EMBL/GenBank/DDBJ whole genome shotgun (WGS) entry which is preliminary data.</text>
</comment>
<feature type="compositionally biased region" description="Low complexity" evidence="1">
    <location>
        <begin position="1"/>
        <end position="23"/>
    </location>
</feature>
<feature type="region of interest" description="Disordered" evidence="1">
    <location>
        <begin position="385"/>
        <end position="413"/>
    </location>
</feature>
<evidence type="ECO:0000256" key="1">
    <source>
        <dbReference type="SAM" id="MobiDB-lite"/>
    </source>
</evidence>
<name>A0A835XUB5_9CHLO</name>
<dbReference type="AlphaFoldDB" id="A0A835XUB5"/>
<reference evidence="2" key="1">
    <citation type="journal article" date="2020" name="bioRxiv">
        <title>Comparative genomics of Chlamydomonas.</title>
        <authorList>
            <person name="Craig R.J."/>
            <person name="Hasan A.R."/>
            <person name="Ness R.W."/>
            <person name="Keightley P.D."/>
        </authorList>
    </citation>
    <scope>NUCLEOTIDE SEQUENCE</scope>
    <source>
        <strain evidence="2">CCAP 11/70</strain>
    </source>
</reference>
<evidence type="ECO:0000313" key="3">
    <source>
        <dbReference type="Proteomes" id="UP000612055"/>
    </source>
</evidence>
<dbReference type="Proteomes" id="UP000612055">
    <property type="component" value="Unassembled WGS sequence"/>
</dbReference>
<organism evidence="2 3">
    <name type="scientific">Edaphochlamys debaryana</name>
    <dbReference type="NCBI Taxonomy" id="47281"/>
    <lineage>
        <taxon>Eukaryota</taxon>
        <taxon>Viridiplantae</taxon>
        <taxon>Chlorophyta</taxon>
        <taxon>core chlorophytes</taxon>
        <taxon>Chlorophyceae</taxon>
        <taxon>CS clade</taxon>
        <taxon>Chlamydomonadales</taxon>
        <taxon>Chlamydomonadales incertae sedis</taxon>
        <taxon>Edaphochlamys</taxon>
    </lineage>
</organism>
<feature type="compositionally biased region" description="Low complexity" evidence="1">
    <location>
        <begin position="398"/>
        <end position="413"/>
    </location>
</feature>
<proteinExistence type="predicted"/>
<accession>A0A835XUB5</accession>
<gene>
    <name evidence="2" type="ORF">HYH03_015256</name>
</gene>
<dbReference type="EMBL" id="JAEHOE010000118">
    <property type="protein sequence ID" value="KAG2486049.1"/>
    <property type="molecule type" value="Genomic_DNA"/>
</dbReference>
<protein>
    <submittedName>
        <fullName evidence="2">Uncharacterized protein</fullName>
    </submittedName>
</protein>
<feature type="region of interest" description="Disordered" evidence="1">
    <location>
        <begin position="1"/>
        <end position="30"/>
    </location>
</feature>
<evidence type="ECO:0000313" key="2">
    <source>
        <dbReference type="EMBL" id="KAG2486049.1"/>
    </source>
</evidence>